<reference evidence="3 4" key="1">
    <citation type="submission" date="2018-12" db="EMBL/GenBank/DDBJ databases">
        <title>Genome Sequence of Candidatus Viridilinea halotolerans isolated from saline sulfide-rich spring.</title>
        <authorList>
            <person name="Grouzdev D.S."/>
            <person name="Burganskaya E.I."/>
            <person name="Krutkina M.S."/>
            <person name="Sukhacheva M.V."/>
            <person name="Gorlenko V.M."/>
        </authorList>
    </citation>
    <scope>NUCLEOTIDE SEQUENCE [LARGE SCALE GENOMIC DNA]</scope>
    <source>
        <strain evidence="3">Chok-6</strain>
    </source>
</reference>
<sequence>MSSPLHPPKQRLLYFSSNYRGVGGGETYLFALAHELAHDFAINFVDGAGNEALCERIKLQGYPLAQVDYSVTSARRAAVALRKLCREWQIDCIHLNSRRDAPLAYFLDEWPIVMTIHTNFFAPTMGLTHNLRSLLMLALLRGVRQRITRYITVSHYSAQRLRQFLGLPAERIVAIYNGVNLPLTPPDQLPLSQRSTICCVARLEASKGVEFLIRALARLTSSTWSCQIVGDGPDYARLTDLVAQHQLQNRVTFMGALPYQQVLDQVQHARMLVLPSLYEGFPYALLEAMSVGVPIITTNVLGLPEIIPEGKNGILVAPRDVVALAQAIQTLLTNDQQALAMGQEGRRLVTTRFSLHQMVAQTRQVYLDALADRQH</sequence>
<evidence type="ECO:0000259" key="2">
    <source>
        <dbReference type="Pfam" id="PF13439"/>
    </source>
</evidence>
<dbReference type="AlphaFoldDB" id="A0A426U419"/>
<comment type="caution">
    <text evidence="3">The sequence shown here is derived from an EMBL/GenBank/DDBJ whole genome shotgun (WGS) entry which is preliminary data.</text>
</comment>
<keyword evidence="3" id="KW-0808">Transferase</keyword>
<feature type="domain" description="Glycosyl transferase family 1" evidence="1">
    <location>
        <begin position="193"/>
        <end position="347"/>
    </location>
</feature>
<proteinExistence type="predicted"/>
<dbReference type="CDD" id="cd03801">
    <property type="entry name" value="GT4_PimA-like"/>
    <property type="match status" value="1"/>
</dbReference>
<dbReference type="SUPFAM" id="SSF53756">
    <property type="entry name" value="UDP-Glycosyltransferase/glycogen phosphorylase"/>
    <property type="match status" value="1"/>
</dbReference>
<dbReference type="Pfam" id="PF00534">
    <property type="entry name" value="Glycos_transf_1"/>
    <property type="match status" value="1"/>
</dbReference>
<organism evidence="3 4">
    <name type="scientific">Candidatus Viridilinea halotolerans</name>
    <dbReference type="NCBI Taxonomy" id="2491704"/>
    <lineage>
        <taxon>Bacteria</taxon>
        <taxon>Bacillati</taxon>
        <taxon>Chloroflexota</taxon>
        <taxon>Chloroflexia</taxon>
        <taxon>Chloroflexales</taxon>
        <taxon>Chloroflexineae</taxon>
        <taxon>Oscillochloridaceae</taxon>
        <taxon>Candidatus Viridilinea</taxon>
    </lineage>
</organism>
<dbReference type="GO" id="GO:0016757">
    <property type="term" value="F:glycosyltransferase activity"/>
    <property type="evidence" value="ECO:0007669"/>
    <property type="project" value="InterPro"/>
</dbReference>
<evidence type="ECO:0000313" key="4">
    <source>
        <dbReference type="Proteomes" id="UP000280307"/>
    </source>
</evidence>
<evidence type="ECO:0000313" key="3">
    <source>
        <dbReference type="EMBL" id="RRR74657.1"/>
    </source>
</evidence>
<dbReference type="PANTHER" id="PTHR12526">
    <property type="entry name" value="GLYCOSYLTRANSFERASE"/>
    <property type="match status" value="1"/>
</dbReference>
<dbReference type="Pfam" id="PF13439">
    <property type="entry name" value="Glyco_transf_4"/>
    <property type="match status" value="1"/>
</dbReference>
<dbReference type="Proteomes" id="UP000280307">
    <property type="component" value="Unassembled WGS sequence"/>
</dbReference>
<evidence type="ECO:0000259" key="1">
    <source>
        <dbReference type="Pfam" id="PF00534"/>
    </source>
</evidence>
<dbReference type="EMBL" id="RSAS01000250">
    <property type="protein sequence ID" value="RRR74657.1"/>
    <property type="molecule type" value="Genomic_DNA"/>
</dbReference>
<name>A0A426U419_9CHLR</name>
<feature type="domain" description="Glycosyltransferase subfamily 4-like N-terminal" evidence="2">
    <location>
        <begin position="22"/>
        <end position="181"/>
    </location>
</feature>
<protein>
    <submittedName>
        <fullName evidence="3">Glycosyltransferase family 1 protein</fullName>
    </submittedName>
</protein>
<accession>A0A426U419</accession>
<dbReference type="InterPro" id="IPR028098">
    <property type="entry name" value="Glyco_trans_4-like_N"/>
</dbReference>
<dbReference type="Gene3D" id="3.40.50.2000">
    <property type="entry name" value="Glycogen Phosphorylase B"/>
    <property type="match status" value="2"/>
</dbReference>
<gene>
    <name evidence="3" type="ORF">EI684_06525</name>
</gene>
<dbReference type="InterPro" id="IPR001296">
    <property type="entry name" value="Glyco_trans_1"/>
</dbReference>